<dbReference type="InterPro" id="IPR001455">
    <property type="entry name" value="TusA-like"/>
</dbReference>
<comment type="similarity">
    <text evidence="1">Belongs to the sulfur carrier protein TusA family.</text>
</comment>
<comment type="caution">
    <text evidence="3">The sequence shown here is derived from an EMBL/GenBank/DDBJ whole genome shotgun (WGS) entry which is preliminary data.</text>
</comment>
<dbReference type="GO" id="GO:0016740">
    <property type="term" value="F:transferase activity"/>
    <property type="evidence" value="ECO:0007669"/>
    <property type="project" value="UniProtKB-KW"/>
</dbReference>
<dbReference type="InterPro" id="IPR036868">
    <property type="entry name" value="TusA-like_sf"/>
</dbReference>
<evidence type="ECO:0000313" key="4">
    <source>
        <dbReference type="Proteomes" id="UP000265930"/>
    </source>
</evidence>
<keyword evidence="3" id="KW-0808">Transferase</keyword>
<reference evidence="3 4" key="1">
    <citation type="submission" date="2018-08" db="EMBL/GenBank/DDBJ databases">
        <title>Genome of Clostridium chromiireducens C1, DSM12136.</title>
        <authorList>
            <person name="Xing M."/>
            <person name="Wei Y."/>
            <person name="Ang E.L."/>
            <person name="Zhao H."/>
            <person name="Zhang Y."/>
        </authorList>
    </citation>
    <scope>NUCLEOTIDE SEQUENCE [LARGE SCALE GENOMIC DNA]</scope>
    <source>
        <strain evidence="3 4">C1</strain>
    </source>
</reference>
<protein>
    <submittedName>
        <fullName evidence="3">Sulfurtransferase TusA family protein</fullName>
    </submittedName>
</protein>
<accession>A0A399ITM3</accession>
<dbReference type="SUPFAM" id="SSF64307">
    <property type="entry name" value="SirA-like"/>
    <property type="match status" value="1"/>
</dbReference>
<sequence>MSEIKTDSFVDITDVVCPVTFVKAKVALEDLNNGQVLEIKLNDGEPIQNVPRSLKNEKHKILSVDKNEDGTYTIAVVKGGLLEV</sequence>
<dbReference type="Pfam" id="PF01206">
    <property type="entry name" value="TusA"/>
    <property type="match status" value="1"/>
</dbReference>
<dbReference type="Gene3D" id="3.30.110.40">
    <property type="entry name" value="TusA-like domain"/>
    <property type="match status" value="1"/>
</dbReference>
<dbReference type="PANTHER" id="PTHR33279:SF19">
    <property type="entry name" value="SSL1707 PROTEIN"/>
    <property type="match status" value="1"/>
</dbReference>
<gene>
    <name evidence="3" type="ORF">D2A34_02710</name>
</gene>
<dbReference type="RefSeq" id="WP_119365644.1">
    <property type="nucleotide sequence ID" value="NZ_QXDJ01000001.1"/>
</dbReference>
<dbReference type="Proteomes" id="UP000265930">
    <property type="component" value="Unassembled WGS sequence"/>
</dbReference>
<dbReference type="AlphaFoldDB" id="A0A399ITM3"/>
<dbReference type="CDD" id="cd00291">
    <property type="entry name" value="SirA_YedF_YeeD"/>
    <property type="match status" value="1"/>
</dbReference>
<feature type="domain" description="UPF0033" evidence="2">
    <location>
        <begin position="10"/>
        <end position="78"/>
    </location>
</feature>
<name>A0A399ITM3_9CLOT</name>
<evidence type="ECO:0000259" key="2">
    <source>
        <dbReference type="Pfam" id="PF01206"/>
    </source>
</evidence>
<dbReference type="PANTHER" id="PTHR33279">
    <property type="entry name" value="SULFUR CARRIER PROTEIN YEDF-RELATED"/>
    <property type="match status" value="1"/>
</dbReference>
<dbReference type="EMBL" id="QXDJ01000001">
    <property type="protein sequence ID" value="RII36310.1"/>
    <property type="molecule type" value="Genomic_DNA"/>
</dbReference>
<proteinExistence type="inferred from homology"/>
<evidence type="ECO:0000256" key="1">
    <source>
        <dbReference type="ARBA" id="ARBA00008984"/>
    </source>
</evidence>
<evidence type="ECO:0000313" key="3">
    <source>
        <dbReference type="EMBL" id="RII36310.1"/>
    </source>
</evidence>
<organism evidence="3 4">
    <name type="scientific">Clostridium chromiireducens</name>
    <dbReference type="NCBI Taxonomy" id="225345"/>
    <lineage>
        <taxon>Bacteria</taxon>
        <taxon>Bacillati</taxon>
        <taxon>Bacillota</taxon>
        <taxon>Clostridia</taxon>
        <taxon>Eubacteriales</taxon>
        <taxon>Clostridiaceae</taxon>
        <taxon>Clostridium</taxon>
    </lineage>
</organism>